<gene>
    <name evidence="1" type="ORF">BSPP4475_07975</name>
</gene>
<evidence type="ECO:0000313" key="2">
    <source>
        <dbReference type="Proteomes" id="UP001189619"/>
    </source>
</evidence>
<reference evidence="1" key="1">
    <citation type="submission" date="2023-07" db="EMBL/GenBank/DDBJ databases">
        <authorList>
            <person name="Ivanov I."/>
            <person name="Teneva D."/>
            <person name="Stoikov I."/>
        </authorList>
    </citation>
    <scope>NUCLEOTIDE SEQUENCE</scope>
    <source>
        <strain evidence="1">4475</strain>
    </source>
</reference>
<name>A0AA48M6Q0_9BACL</name>
<protein>
    <submittedName>
        <fullName evidence="1">Uncharacterized protein</fullName>
    </submittedName>
</protein>
<keyword evidence="2" id="KW-1185">Reference proteome</keyword>
<dbReference type="EMBL" id="OY569118">
    <property type="protein sequence ID" value="CAJ1002248.1"/>
    <property type="molecule type" value="Genomic_DNA"/>
</dbReference>
<dbReference type="AlphaFoldDB" id="A0AA48M6Q0"/>
<dbReference type="KEGG" id="bayd:BSPP4475_07975"/>
<evidence type="ECO:0000313" key="1">
    <source>
        <dbReference type="EMBL" id="CAJ1002248.1"/>
    </source>
</evidence>
<proteinExistence type="predicted"/>
<dbReference type="RefSeq" id="WP_304415361.1">
    <property type="nucleotide sequence ID" value="NZ_OY569118.1"/>
</dbReference>
<dbReference type="Proteomes" id="UP001189619">
    <property type="component" value="Chromosome"/>
</dbReference>
<accession>A0AA48M6Q0</accession>
<sequence>MDKNKAKELLELFKKIEDAPPEVIDKIKELLNEYKEKKDESL</sequence>
<organism evidence="1 2">
    <name type="scientific">Brevibacillus aydinogluensis</name>
    <dbReference type="NCBI Taxonomy" id="927786"/>
    <lineage>
        <taxon>Bacteria</taxon>
        <taxon>Bacillati</taxon>
        <taxon>Bacillota</taxon>
        <taxon>Bacilli</taxon>
        <taxon>Bacillales</taxon>
        <taxon>Paenibacillaceae</taxon>
        <taxon>Brevibacillus</taxon>
    </lineage>
</organism>